<dbReference type="InterPro" id="IPR002048">
    <property type="entry name" value="EF_hand_dom"/>
</dbReference>
<keyword evidence="1" id="KW-0479">Metal-binding</keyword>
<dbReference type="FunFam" id="1.10.418.10:FF:000027">
    <property type="entry name" value="Probable fimbrin"/>
    <property type="match status" value="1"/>
</dbReference>
<dbReference type="SUPFAM" id="SSF47576">
    <property type="entry name" value="Calponin-homology domain, CH-domain"/>
    <property type="match status" value="1"/>
</dbReference>
<dbReference type="Pfam" id="PF00307">
    <property type="entry name" value="CH"/>
    <property type="match status" value="4"/>
</dbReference>
<dbReference type="GO" id="GO:0032432">
    <property type="term" value="C:actin filament bundle"/>
    <property type="evidence" value="ECO:0007669"/>
    <property type="project" value="TreeGrafter"/>
</dbReference>
<keyword evidence="2" id="KW-0677">Repeat</keyword>
<name>A0A3M9Y5B0_9PEZI</name>
<dbReference type="EMBL" id="RBVV01000073">
    <property type="protein sequence ID" value="RNJ55627.1"/>
    <property type="molecule type" value="Genomic_DNA"/>
</dbReference>
<keyword evidence="3" id="KW-0106">Calcium</keyword>
<dbReference type="GO" id="GO:0051639">
    <property type="term" value="P:actin filament network formation"/>
    <property type="evidence" value="ECO:0007669"/>
    <property type="project" value="TreeGrafter"/>
</dbReference>
<feature type="domain" description="Calponin-homology (CH)" evidence="6">
    <location>
        <begin position="289"/>
        <end position="393"/>
    </location>
</feature>
<dbReference type="AlphaFoldDB" id="A0A3M9Y5B0"/>
<dbReference type="PROSITE" id="PS00020">
    <property type="entry name" value="ACTININ_2"/>
    <property type="match status" value="1"/>
</dbReference>
<dbReference type="Proteomes" id="UP000267145">
    <property type="component" value="Unassembled WGS sequence"/>
</dbReference>
<feature type="domain" description="Calponin-homology (CH)" evidence="6">
    <location>
        <begin position="140"/>
        <end position="261"/>
    </location>
</feature>
<dbReference type="GeneID" id="39612025"/>
<proteinExistence type="predicted"/>
<sequence length="649" mass="72182">MNVLKLQRKYPQFPQDQIFGLTDAFRKLDVDDKGYIDEATAIKATQASERQPYDVVRQALKEVDLDSSRRVELEDYVGLIAKLRDSSPAQKRMSTGPAPGAAASIVAQATGGGGRARAASNAGKIHVQGSNANVTHTINEDERTEFTRHINAVLAGDPDLGSRLPFPTDTFEMFDDCKDGLVLAKLINDSVPDTIDERVLNLPGRKIKTLNAFHKTENNNIVIESAKGIGCSVVNIGSGDIIEGREHLILGLIWQIIRRGLLGKIDIKLHPELYRLLEEDETLEQFLRLPPEQILLRWVNYHLKAANWPRRVNNFSSDIKDGENYTVLLAQIGSEYGNTRAPLQTNDLLQRAEQVLENADKMGCRKFLTPTSLVAGNPKLNLAFVANLFNNHPCLDPITEEEKLEVEDFDAEGEREARVFTLWLNSLDVQPAVQSFFDDLRDGTILLQAYDKVIKGSVNQRHVNKRPAHGGEVSRFKAVENTNYAIELGKQNGFSLVGIQGADITDGQRTLTLGLVWQLMRKDITLTLSALAQRLGKREITDSEMVRWANEMSKKGGRNSAIRSFKDPSIGTGIFLLDVLNGMKSSYVDYDLVTPGHTDDDAYLNAKLSISIARKMGATIWLVPEDICQVRSRLVTTFIGSLMATSERM</sequence>
<protein>
    <recommendedName>
        <fullName evidence="5">Fimbrin</fullName>
    </recommendedName>
</protein>
<evidence type="ECO:0000256" key="2">
    <source>
        <dbReference type="ARBA" id="ARBA00022737"/>
    </source>
</evidence>
<organism evidence="7 8">
    <name type="scientific">Verticillium nonalfalfae</name>
    <dbReference type="NCBI Taxonomy" id="1051616"/>
    <lineage>
        <taxon>Eukaryota</taxon>
        <taxon>Fungi</taxon>
        <taxon>Dikarya</taxon>
        <taxon>Ascomycota</taxon>
        <taxon>Pezizomycotina</taxon>
        <taxon>Sordariomycetes</taxon>
        <taxon>Hypocreomycetidae</taxon>
        <taxon>Glomerellales</taxon>
        <taxon>Plectosphaerellaceae</taxon>
        <taxon>Verticillium</taxon>
    </lineage>
</organism>
<evidence type="ECO:0000313" key="7">
    <source>
        <dbReference type="EMBL" id="RNJ55627.1"/>
    </source>
</evidence>
<dbReference type="GO" id="GO:0030479">
    <property type="term" value="C:actin cortical patch"/>
    <property type="evidence" value="ECO:0007669"/>
    <property type="project" value="UniProtKB-ARBA"/>
</dbReference>
<dbReference type="InterPro" id="IPR036872">
    <property type="entry name" value="CH_dom_sf"/>
</dbReference>
<dbReference type="PROSITE" id="PS00018">
    <property type="entry name" value="EF_HAND_1"/>
    <property type="match status" value="1"/>
</dbReference>
<dbReference type="RefSeq" id="XP_028493785.1">
    <property type="nucleotide sequence ID" value="XM_028642424.1"/>
</dbReference>
<dbReference type="CDD" id="cd21300">
    <property type="entry name" value="CH_FIMB_rpt3"/>
    <property type="match status" value="1"/>
</dbReference>
<feature type="domain" description="Calponin-homology (CH)" evidence="6">
    <location>
        <begin position="539"/>
        <end position="647"/>
    </location>
</feature>
<dbReference type="FunFam" id="1.10.418.10:FF:000010">
    <property type="entry name" value="Plastin-3 isoform 1"/>
    <property type="match status" value="1"/>
</dbReference>
<evidence type="ECO:0000313" key="8">
    <source>
        <dbReference type="Proteomes" id="UP000267145"/>
    </source>
</evidence>
<dbReference type="GO" id="GO:0005884">
    <property type="term" value="C:actin filament"/>
    <property type="evidence" value="ECO:0007669"/>
    <property type="project" value="TreeGrafter"/>
</dbReference>
<dbReference type="Pfam" id="PF13499">
    <property type="entry name" value="EF-hand_7"/>
    <property type="match status" value="1"/>
</dbReference>
<evidence type="ECO:0000256" key="4">
    <source>
        <dbReference type="ARBA" id="ARBA00023203"/>
    </source>
</evidence>
<keyword evidence="8" id="KW-1185">Reference proteome</keyword>
<dbReference type="GO" id="GO:0051015">
    <property type="term" value="F:actin filament binding"/>
    <property type="evidence" value="ECO:0007669"/>
    <property type="project" value="InterPro"/>
</dbReference>
<dbReference type="InterPro" id="IPR039959">
    <property type="entry name" value="Fimbrin/Plastin"/>
</dbReference>
<feature type="domain" description="Calponin-homology (CH)" evidence="6">
    <location>
        <begin position="414"/>
        <end position="524"/>
    </location>
</feature>
<reference evidence="7 8" key="1">
    <citation type="submission" date="2018-10" db="EMBL/GenBank/DDBJ databases">
        <title>Genome sequence of Verticillium nonalfalfae VnAa140.</title>
        <authorList>
            <person name="Stajich J.E."/>
            <person name="Kasson M.T."/>
        </authorList>
    </citation>
    <scope>NUCLEOTIDE SEQUENCE [LARGE SCALE GENOMIC DNA]</scope>
    <source>
        <strain evidence="7 8">VnAa140</strain>
    </source>
</reference>
<evidence type="ECO:0000256" key="5">
    <source>
        <dbReference type="ARBA" id="ARBA00073963"/>
    </source>
</evidence>
<dbReference type="Gene3D" id="1.10.238.10">
    <property type="entry name" value="EF-hand"/>
    <property type="match status" value="1"/>
</dbReference>
<dbReference type="PANTHER" id="PTHR19961:SF18">
    <property type="entry name" value="FI19014P1"/>
    <property type="match status" value="1"/>
</dbReference>
<dbReference type="InterPro" id="IPR018247">
    <property type="entry name" value="EF_Hand_1_Ca_BS"/>
</dbReference>
<comment type="caution">
    <text evidence="7">The sequence shown here is derived from an EMBL/GenBank/DDBJ whole genome shotgun (WGS) entry which is preliminary data.</text>
</comment>
<evidence type="ECO:0000256" key="3">
    <source>
        <dbReference type="ARBA" id="ARBA00022837"/>
    </source>
</evidence>
<dbReference type="PROSITE" id="PS50021">
    <property type="entry name" value="CH"/>
    <property type="match status" value="4"/>
</dbReference>
<dbReference type="GO" id="GO:0005509">
    <property type="term" value="F:calcium ion binding"/>
    <property type="evidence" value="ECO:0007669"/>
    <property type="project" value="InterPro"/>
</dbReference>
<dbReference type="SMART" id="SM00033">
    <property type="entry name" value="CH"/>
    <property type="match status" value="4"/>
</dbReference>
<dbReference type="Gene3D" id="1.10.418.10">
    <property type="entry name" value="Calponin-like domain"/>
    <property type="match status" value="4"/>
</dbReference>
<dbReference type="InterPro" id="IPR001715">
    <property type="entry name" value="CH_dom"/>
</dbReference>
<dbReference type="InterPro" id="IPR001589">
    <property type="entry name" value="Actinin_actin-bd_CS"/>
</dbReference>
<dbReference type="STRING" id="1051616.A0A3M9Y5B0"/>
<gene>
    <name evidence="7" type="primary">SAC6</name>
    <name evidence="7" type="ORF">D7B24_008336</name>
</gene>
<evidence type="ECO:0000256" key="1">
    <source>
        <dbReference type="ARBA" id="ARBA00022723"/>
    </source>
</evidence>
<dbReference type="InterPro" id="IPR011992">
    <property type="entry name" value="EF-hand-dom_pair"/>
</dbReference>
<dbReference type="GO" id="GO:0110009">
    <property type="term" value="P:formin-nucleated actin cable organization"/>
    <property type="evidence" value="ECO:0007669"/>
    <property type="project" value="UniProtKB-ARBA"/>
</dbReference>
<dbReference type="CDD" id="cd21303">
    <property type="entry name" value="CH_FIMB_rpt4"/>
    <property type="match status" value="1"/>
</dbReference>
<keyword evidence="4" id="KW-0009">Actin-binding</keyword>
<dbReference type="FunFam" id="1.10.418.10:FF:000042">
    <property type="entry name" value="Fimbrin, putative"/>
    <property type="match status" value="1"/>
</dbReference>
<dbReference type="GO" id="GO:0051017">
    <property type="term" value="P:actin filament bundle assembly"/>
    <property type="evidence" value="ECO:0007669"/>
    <property type="project" value="InterPro"/>
</dbReference>
<dbReference type="FunFam" id="1.10.418.10:FF:000016">
    <property type="entry name" value="Probable fimbrin"/>
    <property type="match status" value="1"/>
</dbReference>
<dbReference type="CDD" id="cd21294">
    <property type="entry name" value="CH_FIMB_rpt1"/>
    <property type="match status" value="1"/>
</dbReference>
<dbReference type="PANTHER" id="PTHR19961">
    <property type="entry name" value="FIMBRIN/PLASTIN"/>
    <property type="match status" value="1"/>
</dbReference>
<dbReference type="SUPFAM" id="SSF47473">
    <property type="entry name" value="EF-hand"/>
    <property type="match status" value="1"/>
</dbReference>
<accession>A0A3M9Y5B0</accession>
<evidence type="ECO:0000259" key="6">
    <source>
        <dbReference type="PROSITE" id="PS50021"/>
    </source>
</evidence>